<evidence type="ECO:0000313" key="4">
    <source>
        <dbReference type="Proteomes" id="UP000182993"/>
    </source>
</evidence>
<proteinExistence type="predicted"/>
<dbReference type="Proteomes" id="UP000182993">
    <property type="component" value="Chromosome"/>
</dbReference>
<dbReference type="KEGG" id="tbc:A0O31_01649"/>
<dbReference type="PANTHER" id="PTHR37829:SF3">
    <property type="entry name" value="PROTEIN JAYE-RELATED"/>
    <property type="match status" value="1"/>
</dbReference>
<dbReference type="InterPro" id="IPR058531">
    <property type="entry name" value="Baseplate_J_M"/>
</dbReference>
<gene>
    <name evidence="3" type="ORF">A0O31_01649</name>
</gene>
<reference evidence="4" key="1">
    <citation type="submission" date="2016-06" db="EMBL/GenBank/DDBJ databases">
        <title>Whole genome sequencing of Thermus brockianus strain GE-1.</title>
        <authorList>
            <person name="Schaefers C."/>
            <person name="Blank S."/>
            <person name="Wiebusch S."/>
            <person name="Elleuche S."/>
            <person name="Antranikian G."/>
        </authorList>
    </citation>
    <scope>NUCLEOTIDE SEQUENCE [LARGE SCALE GENOMIC DNA]</scope>
    <source>
        <strain evidence="4">GE-1</strain>
    </source>
</reference>
<accession>A0A1J0LW93</accession>
<feature type="domain" description="Baseplate protein J-like barrel" evidence="1">
    <location>
        <begin position="98"/>
        <end position="176"/>
    </location>
</feature>
<dbReference type="RefSeq" id="WP_071677414.1">
    <property type="nucleotide sequence ID" value="NZ_CP016312.1"/>
</dbReference>
<sequence length="364" mass="39253">MPTLDELLTPRTRDELRQMLLDELARQGFPLTDFVPGSVARHVAVETPALGLEDLWRTIAQIARGGYLSTAQGPWLDLLAEEFFALERKRATFARGRVRLTASPGSGPYNIQPGDLWLGTADGLLYQNTTGGLLQSGGQLDVEVQAESPGSRYNVPAGAISILHTPLPGVSATNPPDWLLEAGRDEETDEELRGRCRTRWAELGGGATRHAYEFWALTAHPAVTKVRVLDDHPRGQGTVDVVVWGEGGLGADVVAQVDAYIQERRPLTANVLVYAATPRVVNVSATIAVRTGHLSAAQSSVVSELSALQREMPIGGTLYRSRLVEALFVRPHVVNVVLSAPSADVALAPTEALVLAPTLTWQEV</sequence>
<evidence type="ECO:0000259" key="2">
    <source>
        <dbReference type="Pfam" id="PF26078"/>
    </source>
</evidence>
<dbReference type="Pfam" id="PF04865">
    <property type="entry name" value="Baseplate_J"/>
    <property type="match status" value="1"/>
</dbReference>
<dbReference type="STRING" id="56956.A0O31_01649"/>
<dbReference type="AlphaFoldDB" id="A0A1J0LW93"/>
<dbReference type="InterPro" id="IPR052399">
    <property type="entry name" value="Phage_Baseplate_Assmbl_Protein"/>
</dbReference>
<evidence type="ECO:0000313" key="3">
    <source>
        <dbReference type="EMBL" id="APD09757.1"/>
    </source>
</evidence>
<name>A0A1J0LW93_THEBO</name>
<evidence type="ECO:0000259" key="1">
    <source>
        <dbReference type="Pfam" id="PF04865"/>
    </source>
</evidence>
<dbReference type="EMBL" id="CP016312">
    <property type="protein sequence ID" value="APD09757.1"/>
    <property type="molecule type" value="Genomic_DNA"/>
</dbReference>
<protein>
    <submittedName>
        <fullName evidence="3">Baseplate J-like protein</fullName>
    </submittedName>
</protein>
<dbReference type="InterPro" id="IPR006949">
    <property type="entry name" value="Barrel_Baseplate_J-like"/>
</dbReference>
<feature type="domain" description="Baseplate J-like central" evidence="2">
    <location>
        <begin position="206"/>
        <end position="274"/>
    </location>
</feature>
<dbReference type="PANTHER" id="PTHR37829">
    <property type="entry name" value="PHAGE-LIKE ELEMENT PBSX PROTEIN XKDT"/>
    <property type="match status" value="1"/>
</dbReference>
<dbReference type="OrthoDB" id="66218at2"/>
<organism evidence="3 4">
    <name type="scientific">Thermus brockianus</name>
    <dbReference type="NCBI Taxonomy" id="56956"/>
    <lineage>
        <taxon>Bacteria</taxon>
        <taxon>Thermotogati</taxon>
        <taxon>Deinococcota</taxon>
        <taxon>Deinococci</taxon>
        <taxon>Thermales</taxon>
        <taxon>Thermaceae</taxon>
        <taxon>Thermus</taxon>
    </lineage>
</organism>
<dbReference type="Pfam" id="PF26078">
    <property type="entry name" value="Baseplate_J_M"/>
    <property type="match status" value="1"/>
</dbReference>